<dbReference type="InterPro" id="IPR004960">
    <property type="entry name" value="LipA_acyltrans"/>
</dbReference>
<keyword evidence="7" id="KW-1133">Transmembrane helix</keyword>
<protein>
    <recommendedName>
        <fullName evidence="10">Lipid A biosynthesis lauroyl acyltransferase</fullName>
    </recommendedName>
</protein>
<keyword evidence="7" id="KW-0812">Transmembrane</keyword>
<accession>A0A520N3W4</accession>
<name>A0A520N3W4_9GAMM</name>
<keyword evidence="2" id="KW-1003">Cell membrane</keyword>
<evidence type="ECO:0000256" key="6">
    <source>
        <dbReference type="ARBA" id="ARBA00023315"/>
    </source>
</evidence>
<proteinExistence type="predicted"/>
<gene>
    <name evidence="8" type="ORF">EVA97_03010</name>
</gene>
<evidence type="ECO:0000313" key="8">
    <source>
        <dbReference type="EMBL" id="RZO28187.1"/>
    </source>
</evidence>
<keyword evidence="5 7" id="KW-0472">Membrane</keyword>
<dbReference type="Pfam" id="PF03279">
    <property type="entry name" value="Lip_A_acyltrans"/>
    <property type="match status" value="1"/>
</dbReference>
<evidence type="ECO:0000256" key="4">
    <source>
        <dbReference type="ARBA" id="ARBA00022679"/>
    </source>
</evidence>
<evidence type="ECO:0000256" key="2">
    <source>
        <dbReference type="ARBA" id="ARBA00022475"/>
    </source>
</evidence>
<evidence type="ECO:0000313" key="9">
    <source>
        <dbReference type="Proteomes" id="UP000315283"/>
    </source>
</evidence>
<dbReference type="GO" id="GO:0009247">
    <property type="term" value="P:glycolipid biosynthetic process"/>
    <property type="evidence" value="ECO:0007669"/>
    <property type="project" value="UniProtKB-ARBA"/>
</dbReference>
<organism evidence="8 9">
    <name type="scientific">SAR86 cluster bacterium</name>
    <dbReference type="NCBI Taxonomy" id="2030880"/>
    <lineage>
        <taxon>Bacteria</taxon>
        <taxon>Pseudomonadati</taxon>
        <taxon>Pseudomonadota</taxon>
        <taxon>Gammaproteobacteria</taxon>
        <taxon>SAR86 cluster</taxon>
    </lineage>
</organism>
<evidence type="ECO:0000256" key="3">
    <source>
        <dbReference type="ARBA" id="ARBA00022519"/>
    </source>
</evidence>
<evidence type="ECO:0000256" key="7">
    <source>
        <dbReference type="SAM" id="Phobius"/>
    </source>
</evidence>
<comment type="caution">
    <text evidence="8">The sequence shown here is derived from an EMBL/GenBank/DDBJ whole genome shotgun (WGS) entry which is preliminary data.</text>
</comment>
<keyword evidence="4" id="KW-0808">Transferase</keyword>
<comment type="subcellular location">
    <subcellularLocation>
        <location evidence="1">Cell inner membrane</location>
    </subcellularLocation>
</comment>
<dbReference type="PANTHER" id="PTHR30606:SF9">
    <property type="entry name" value="LIPID A BIOSYNTHESIS LAUROYLTRANSFERASE"/>
    <property type="match status" value="1"/>
</dbReference>
<sequence>MNNAFLIILISLWRALVLLPRWLQLILSSFIGLLFYLIPIKRNKYSKINIDLCFPNKTPEARKDIFKRNVISSGQVFFDTGIAWFWNNKRIKRNISYEINGLSKLLKDQASDKGILLFFKHSLHLELDSRILGMHAEIYGVEREHNSKYFQSIQRKGRLKSMLDVVDRKNTIRFIKWLKDGKTVLYAPDQDYGMKKSNEIKFFNHPAATVSAPFKIIQKTNCKTYFLNSYFKKHKLFIDIEELTFGDIEEIGFSKNLNSYIEAKIKLNPHEYLWQHRRFKSTLGKNKIYK</sequence>
<keyword evidence="6" id="KW-0012">Acyltransferase</keyword>
<dbReference type="GO" id="GO:0005886">
    <property type="term" value="C:plasma membrane"/>
    <property type="evidence" value="ECO:0007669"/>
    <property type="project" value="UniProtKB-SubCell"/>
</dbReference>
<reference evidence="8 9" key="1">
    <citation type="submission" date="2019-02" db="EMBL/GenBank/DDBJ databases">
        <title>Prokaryotic population dynamics and viral predation in marine succession experiment using metagenomics: the confinement effect.</title>
        <authorList>
            <person name="Haro-Moreno J.M."/>
            <person name="Rodriguez-Valera F."/>
            <person name="Lopez-Perez M."/>
        </authorList>
    </citation>
    <scope>NUCLEOTIDE SEQUENCE [LARGE SCALE GENOMIC DNA]</scope>
    <source>
        <strain evidence="8">MED-G164</strain>
    </source>
</reference>
<evidence type="ECO:0000256" key="1">
    <source>
        <dbReference type="ARBA" id="ARBA00004533"/>
    </source>
</evidence>
<dbReference type="CDD" id="cd07984">
    <property type="entry name" value="LPLAT_LABLAT-like"/>
    <property type="match status" value="1"/>
</dbReference>
<evidence type="ECO:0000256" key="5">
    <source>
        <dbReference type="ARBA" id="ARBA00023136"/>
    </source>
</evidence>
<dbReference type="AlphaFoldDB" id="A0A520N3W4"/>
<dbReference type="PANTHER" id="PTHR30606">
    <property type="entry name" value="LIPID A BIOSYNTHESIS LAUROYL ACYLTRANSFERASE"/>
    <property type="match status" value="1"/>
</dbReference>
<dbReference type="GO" id="GO:0016746">
    <property type="term" value="F:acyltransferase activity"/>
    <property type="evidence" value="ECO:0007669"/>
    <property type="project" value="UniProtKB-KW"/>
</dbReference>
<dbReference type="EMBL" id="SHBJ01000017">
    <property type="protein sequence ID" value="RZO28187.1"/>
    <property type="molecule type" value="Genomic_DNA"/>
</dbReference>
<evidence type="ECO:0008006" key="10">
    <source>
        <dbReference type="Google" id="ProtNLM"/>
    </source>
</evidence>
<feature type="transmembrane region" description="Helical" evidence="7">
    <location>
        <begin position="22"/>
        <end position="40"/>
    </location>
</feature>
<dbReference type="Proteomes" id="UP000315283">
    <property type="component" value="Unassembled WGS sequence"/>
</dbReference>
<keyword evidence="3" id="KW-0997">Cell inner membrane</keyword>